<dbReference type="GeneID" id="108737202"/>
<accession>A0A1W4WNC6</accession>
<evidence type="ECO:0000256" key="9">
    <source>
        <dbReference type="ARBA" id="ARBA00039495"/>
    </source>
</evidence>
<dbReference type="CTD" id="40929"/>
<reference evidence="15" key="1">
    <citation type="submission" date="2025-08" db="UniProtKB">
        <authorList>
            <consortium name="RefSeq"/>
        </authorList>
    </citation>
    <scope>IDENTIFICATION</scope>
    <source>
        <tissue evidence="15">Entire body</tissue>
    </source>
</reference>
<proteinExistence type="inferred from homology"/>
<dbReference type="Gene3D" id="1.10.730.10">
    <property type="entry name" value="Isoleucyl-tRNA Synthetase, Domain 1"/>
    <property type="match status" value="1"/>
</dbReference>
<keyword evidence="5 12" id="KW-0067">ATP-binding</keyword>
<keyword evidence="6 12" id="KW-0648">Protein biosynthesis</keyword>
<dbReference type="AlphaFoldDB" id="A0A1W4WNC6"/>
<dbReference type="Proteomes" id="UP000192223">
    <property type="component" value="Unplaced"/>
</dbReference>
<dbReference type="SMART" id="SM00836">
    <property type="entry name" value="DALR_1"/>
    <property type="match status" value="1"/>
</dbReference>
<dbReference type="FunCoup" id="A0A1W4WNC6">
    <property type="interactions" value="1599"/>
</dbReference>
<name>A0A1W4WNC6_AGRPL</name>
<keyword evidence="3 12" id="KW-0436">Ligase</keyword>
<evidence type="ECO:0000256" key="2">
    <source>
        <dbReference type="ARBA" id="ARBA00012837"/>
    </source>
</evidence>
<comment type="catalytic activity">
    <reaction evidence="10">
        <text>tRNA(Arg) + L-arginine + ATP = L-arginyl-tRNA(Arg) + AMP + diphosphate</text>
        <dbReference type="Rhea" id="RHEA:20301"/>
        <dbReference type="Rhea" id="RHEA-COMP:9658"/>
        <dbReference type="Rhea" id="RHEA-COMP:9673"/>
        <dbReference type="ChEBI" id="CHEBI:30616"/>
        <dbReference type="ChEBI" id="CHEBI:32682"/>
        <dbReference type="ChEBI" id="CHEBI:33019"/>
        <dbReference type="ChEBI" id="CHEBI:78442"/>
        <dbReference type="ChEBI" id="CHEBI:78513"/>
        <dbReference type="ChEBI" id="CHEBI:456215"/>
        <dbReference type="EC" id="6.1.1.19"/>
    </reaction>
</comment>
<evidence type="ECO:0000313" key="15">
    <source>
        <dbReference type="RefSeq" id="XP_018325426.1"/>
    </source>
</evidence>
<dbReference type="EC" id="6.1.1.19" evidence="2"/>
<evidence type="ECO:0000256" key="1">
    <source>
        <dbReference type="ARBA" id="ARBA00005594"/>
    </source>
</evidence>
<dbReference type="Gene3D" id="3.40.50.620">
    <property type="entry name" value="HUPs"/>
    <property type="match status" value="1"/>
</dbReference>
<dbReference type="InterPro" id="IPR008909">
    <property type="entry name" value="DALR_anticod-bd"/>
</dbReference>
<evidence type="ECO:0000256" key="11">
    <source>
        <dbReference type="ARBA" id="ARBA00049595"/>
    </source>
</evidence>
<evidence type="ECO:0000256" key="4">
    <source>
        <dbReference type="ARBA" id="ARBA00022741"/>
    </source>
</evidence>
<evidence type="ECO:0000256" key="12">
    <source>
        <dbReference type="RuleBase" id="RU363038"/>
    </source>
</evidence>
<dbReference type="PANTHER" id="PTHR11956">
    <property type="entry name" value="ARGINYL-TRNA SYNTHETASE"/>
    <property type="match status" value="1"/>
</dbReference>
<dbReference type="InParanoid" id="A0A1W4WNC6"/>
<evidence type="ECO:0000256" key="3">
    <source>
        <dbReference type="ARBA" id="ARBA00022598"/>
    </source>
</evidence>
<dbReference type="GO" id="GO:0005524">
    <property type="term" value="F:ATP binding"/>
    <property type="evidence" value="ECO:0007669"/>
    <property type="project" value="UniProtKB-KW"/>
</dbReference>
<dbReference type="InterPro" id="IPR001412">
    <property type="entry name" value="aa-tRNA-synth_I_CS"/>
</dbReference>
<dbReference type="InterPro" id="IPR009080">
    <property type="entry name" value="tRNAsynth_Ia_anticodon-bd"/>
</dbReference>
<evidence type="ECO:0000256" key="6">
    <source>
        <dbReference type="ARBA" id="ARBA00022917"/>
    </source>
</evidence>
<dbReference type="Pfam" id="PF05746">
    <property type="entry name" value="DALR_1"/>
    <property type="match status" value="1"/>
</dbReference>
<dbReference type="GO" id="GO:0004814">
    <property type="term" value="F:arginine-tRNA ligase activity"/>
    <property type="evidence" value="ECO:0007669"/>
    <property type="project" value="UniProtKB-EC"/>
</dbReference>
<dbReference type="InterPro" id="IPR035684">
    <property type="entry name" value="ArgRS_core"/>
</dbReference>
<keyword evidence="14" id="KW-1185">Reference proteome</keyword>
<dbReference type="PANTHER" id="PTHR11956:SF11">
    <property type="entry name" value="ARGININE--TRNA LIGASE, MITOCHONDRIAL-RELATED"/>
    <property type="match status" value="1"/>
</dbReference>
<evidence type="ECO:0000256" key="10">
    <source>
        <dbReference type="ARBA" id="ARBA00049339"/>
    </source>
</evidence>
<dbReference type="InterPro" id="IPR014729">
    <property type="entry name" value="Rossmann-like_a/b/a_fold"/>
</dbReference>
<dbReference type="GO" id="GO:0032543">
    <property type="term" value="P:mitochondrial translation"/>
    <property type="evidence" value="ECO:0007669"/>
    <property type="project" value="TreeGrafter"/>
</dbReference>
<evidence type="ECO:0000256" key="7">
    <source>
        <dbReference type="ARBA" id="ARBA00023146"/>
    </source>
</evidence>
<evidence type="ECO:0000256" key="8">
    <source>
        <dbReference type="ARBA" id="ARBA00033033"/>
    </source>
</evidence>
<dbReference type="PROSITE" id="PS00178">
    <property type="entry name" value="AA_TRNA_LIGASE_I"/>
    <property type="match status" value="1"/>
</dbReference>
<gene>
    <name evidence="15" type="primary">LOC108737202</name>
</gene>
<evidence type="ECO:0000256" key="5">
    <source>
        <dbReference type="ARBA" id="ARBA00022840"/>
    </source>
</evidence>
<protein>
    <recommendedName>
        <fullName evidence="9">Probable arginine--tRNA ligase, mitochondrial</fullName>
        <ecNumber evidence="2">6.1.1.19</ecNumber>
    </recommendedName>
    <alternativeName>
        <fullName evidence="8">Arginyl-tRNA synthetase</fullName>
    </alternativeName>
</protein>
<dbReference type="PRINTS" id="PR01038">
    <property type="entry name" value="TRNASYNTHARG"/>
</dbReference>
<dbReference type="GO" id="GO:0006420">
    <property type="term" value="P:arginyl-tRNA aminoacylation"/>
    <property type="evidence" value="ECO:0007669"/>
    <property type="project" value="InterPro"/>
</dbReference>
<dbReference type="OrthoDB" id="68056at2759"/>
<comment type="similarity">
    <text evidence="1 12">Belongs to the class-I aminoacyl-tRNA synthetase family.</text>
</comment>
<dbReference type="InterPro" id="IPR001278">
    <property type="entry name" value="Arg-tRNA-ligase"/>
</dbReference>
<keyword evidence="7 12" id="KW-0030">Aminoacyl-tRNA synthetase</keyword>
<comment type="function">
    <text evidence="11">Catalyzes the attachment of arginine to tRNA(Arg) in a two-step reaction: arginine is first activated by ATP to form Arg-AMP and then transferred to the acceptor end of tRNA(Arg).</text>
</comment>
<evidence type="ECO:0000313" key="14">
    <source>
        <dbReference type="Proteomes" id="UP000192223"/>
    </source>
</evidence>
<evidence type="ECO:0000259" key="13">
    <source>
        <dbReference type="SMART" id="SM00836"/>
    </source>
</evidence>
<dbReference type="GO" id="GO:0005739">
    <property type="term" value="C:mitochondrion"/>
    <property type="evidence" value="ECO:0007669"/>
    <property type="project" value="TreeGrafter"/>
</dbReference>
<dbReference type="SUPFAM" id="SSF47323">
    <property type="entry name" value="Anticodon-binding domain of a subclass of class I aminoacyl-tRNA synthetases"/>
    <property type="match status" value="1"/>
</dbReference>
<sequence length="564" mass="65150">MCSKLKMYIGRKLVDSLPKSFDVSPVQLKSLIQLGPSRNKNTIEMNLPLNALENQVGIPYINQMLKLEPDDIIKNIHYEKTRSNRVLQFEINKSIFIKDVMESPIILLNERFPMNVVVEYSSPNVAKPFHVGHLRSTIIGNFLSNLHKHLDDKVTRLNYLGDWGTQFGLIKVGVEKLNYTVDKIREKPIERLYESYVYANKLASVDDSIKKLAREEFLKLEKGSPKDMEDWKMFISFTIEELKNTYQRLGVEFDEYNYESMYGAREIESIISLLNNKQIIKTSADGKKVAMVNDREVAVLKSDGGTLYLLRDIAAAIDRYNKHRFDRMYYVVENGQNDHFHALQTILHMLDMPWTDRLRHVKFGRIHGMSTRKGNVVFLKDILDEMREIMASKQIKSPNTKKTAMDTETQDILAVSCVIVNDLKQRRQRDYKFNWEKALQADGDTGIKLQYTHSRLCSLQNNSGVIPAGVCRPELVDEPEVTNIVREIGRFQDILMKTEEQLEACILVVYLFNFCNTISRALKVLRVKNEDPVVASQRLMVFLKAKEVLNKGMKVLGLQPLQEM</sequence>
<organism evidence="14 15">
    <name type="scientific">Agrilus planipennis</name>
    <name type="common">Emerald ash borer</name>
    <name type="synonym">Agrilus marcopoli</name>
    <dbReference type="NCBI Taxonomy" id="224129"/>
    <lineage>
        <taxon>Eukaryota</taxon>
        <taxon>Metazoa</taxon>
        <taxon>Ecdysozoa</taxon>
        <taxon>Arthropoda</taxon>
        <taxon>Hexapoda</taxon>
        <taxon>Insecta</taxon>
        <taxon>Pterygota</taxon>
        <taxon>Neoptera</taxon>
        <taxon>Endopterygota</taxon>
        <taxon>Coleoptera</taxon>
        <taxon>Polyphaga</taxon>
        <taxon>Elateriformia</taxon>
        <taxon>Buprestoidea</taxon>
        <taxon>Buprestidae</taxon>
        <taxon>Agrilinae</taxon>
        <taxon>Agrilus</taxon>
    </lineage>
</organism>
<dbReference type="Pfam" id="PF00750">
    <property type="entry name" value="tRNA-synt_1d"/>
    <property type="match status" value="1"/>
</dbReference>
<dbReference type="FunFam" id="1.10.730.10:FF:000006">
    <property type="entry name" value="Arginyl-tRNA synthetase 2, mitochondrial"/>
    <property type="match status" value="1"/>
</dbReference>
<keyword evidence="4 12" id="KW-0547">Nucleotide-binding</keyword>
<feature type="domain" description="DALR anticodon binding" evidence="13">
    <location>
        <begin position="449"/>
        <end position="564"/>
    </location>
</feature>
<dbReference type="STRING" id="224129.A0A1W4WNC6"/>
<dbReference type="RefSeq" id="XP_018325426.1">
    <property type="nucleotide sequence ID" value="XM_018469924.2"/>
</dbReference>
<dbReference type="KEGG" id="apln:108737202"/>
<dbReference type="FunFam" id="3.40.50.620:FF:000058">
    <property type="entry name" value="Mitochondrial arginyl-tRNA synthetase"/>
    <property type="match status" value="1"/>
</dbReference>
<dbReference type="SUPFAM" id="SSF52374">
    <property type="entry name" value="Nucleotidylyl transferase"/>
    <property type="match status" value="1"/>
</dbReference>
<dbReference type="NCBIfam" id="TIGR00456">
    <property type="entry name" value="argS"/>
    <property type="match status" value="1"/>
</dbReference>